<dbReference type="SMART" id="SM00100">
    <property type="entry name" value="cNMP"/>
    <property type="match status" value="1"/>
</dbReference>
<dbReference type="SUPFAM" id="SSF51206">
    <property type="entry name" value="cAMP-binding domain-like"/>
    <property type="match status" value="1"/>
</dbReference>
<dbReference type="PROSITE" id="PS50011">
    <property type="entry name" value="PROTEIN_KINASE_DOM"/>
    <property type="match status" value="1"/>
</dbReference>
<keyword evidence="11" id="KW-1185">Reference proteome</keyword>
<dbReference type="PANTHER" id="PTHR24348:SF22">
    <property type="entry name" value="NON-SPECIFIC SERINE_THREONINE PROTEIN KINASE"/>
    <property type="match status" value="1"/>
</dbReference>
<dbReference type="PROSITE" id="PS50042">
    <property type="entry name" value="CNMP_BINDING_3"/>
    <property type="match status" value="1"/>
</dbReference>
<evidence type="ECO:0000256" key="7">
    <source>
        <dbReference type="PROSITE-ProRule" id="PRU10141"/>
    </source>
</evidence>
<organism evidence="10 11">
    <name type="scientific">Dentiradicibacter hellwigii</name>
    <dbReference type="NCBI Taxonomy" id="3149053"/>
    <lineage>
        <taxon>Bacteria</taxon>
        <taxon>Pseudomonadati</taxon>
        <taxon>Pseudomonadota</taxon>
        <taxon>Betaproteobacteria</taxon>
        <taxon>Rhodocyclales</taxon>
        <taxon>Rhodocyclaceae</taxon>
        <taxon>Dentiradicibacter</taxon>
    </lineage>
</organism>
<dbReference type="InterPro" id="IPR000719">
    <property type="entry name" value="Prot_kinase_dom"/>
</dbReference>
<evidence type="ECO:0000256" key="5">
    <source>
        <dbReference type="ARBA" id="ARBA00022840"/>
    </source>
</evidence>
<gene>
    <name evidence="10" type="ORF">ABCS64_06190</name>
</gene>
<dbReference type="InterPro" id="IPR008271">
    <property type="entry name" value="Ser/Thr_kinase_AS"/>
</dbReference>
<keyword evidence="3 7" id="KW-0547">Nucleotide-binding</keyword>
<evidence type="ECO:0000313" key="10">
    <source>
        <dbReference type="EMBL" id="MFA9949907.1"/>
    </source>
</evidence>
<dbReference type="SMART" id="SM00220">
    <property type="entry name" value="S_TKc"/>
    <property type="match status" value="1"/>
</dbReference>
<keyword evidence="6" id="KW-0142">cGMP-binding</keyword>
<dbReference type="PANTHER" id="PTHR24348">
    <property type="entry name" value="SERINE/THREONINE-PROTEIN KINASE UNC-51-RELATED"/>
    <property type="match status" value="1"/>
</dbReference>
<feature type="domain" description="Protein kinase" evidence="8">
    <location>
        <begin position="7"/>
        <end position="274"/>
    </location>
</feature>
<accession>A0ABV4UFG2</accession>
<keyword evidence="5 7" id="KW-0067">ATP-binding</keyword>
<dbReference type="Gene3D" id="1.10.510.10">
    <property type="entry name" value="Transferase(Phosphotransferase) domain 1"/>
    <property type="match status" value="1"/>
</dbReference>
<dbReference type="Gene3D" id="3.30.200.20">
    <property type="entry name" value="Phosphorylase Kinase, domain 1"/>
    <property type="match status" value="1"/>
</dbReference>
<evidence type="ECO:0000256" key="4">
    <source>
        <dbReference type="ARBA" id="ARBA00022777"/>
    </source>
</evidence>
<dbReference type="InterPro" id="IPR018490">
    <property type="entry name" value="cNMP-bd_dom_sf"/>
</dbReference>
<dbReference type="Gene3D" id="2.60.120.10">
    <property type="entry name" value="Jelly Rolls"/>
    <property type="match status" value="1"/>
</dbReference>
<keyword evidence="2" id="KW-0808">Transferase</keyword>
<dbReference type="RefSeq" id="WP_418891003.1">
    <property type="nucleotide sequence ID" value="NZ_JBEUWX010000002.1"/>
</dbReference>
<dbReference type="InterPro" id="IPR017441">
    <property type="entry name" value="Protein_kinase_ATP_BS"/>
</dbReference>
<reference evidence="11" key="1">
    <citation type="submission" date="2024-06" db="EMBL/GenBank/DDBJ databases">
        <title>Radixoralia hellwigii gen. nov., sp nov., isolated from a root canal in the human oral cavity.</title>
        <authorList>
            <person name="Bartsch S."/>
            <person name="Wittmer A."/>
            <person name="Schulz A.-K."/>
            <person name="Neumann-Schaal M."/>
            <person name="Wolf J."/>
            <person name="Gronow S."/>
            <person name="Tennert C."/>
            <person name="Haecker G."/>
            <person name="Cieplik F."/>
            <person name="Al-Ahmad A."/>
        </authorList>
    </citation>
    <scope>NUCLEOTIDE SEQUENCE [LARGE SCALE GENOMIC DNA]</scope>
    <source>
        <strain evidence="11">Wk13</strain>
    </source>
</reference>
<evidence type="ECO:0000256" key="2">
    <source>
        <dbReference type="ARBA" id="ARBA00022679"/>
    </source>
</evidence>
<dbReference type="SUPFAM" id="SSF56112">
    <property type="entry name" value="Protein kinase-like (PK-like)"/>
    <property type="match status" value="1"/>
</dbReference>
<dbReference type="Pfam" id="PF00027">
    <property type="entry name" value="cNMP_binding"/>
    <property type="match status" value="1"/>
</dbReference>
<dbReference type="CDD" id="cd00038">
    <property type="entry name" value="CAP_ED"/>
    <property type="match status" value="1"/>
</dbReference>
<evidence type="ECO:0000259" key="9">
    <source>
        <dbReference type="PROSITE" id="PS50042"/>
    </source>
</evidence>
<keyword evidence="4 10" id="KW-0418">Kinase</keyword>
<evidence type="ECO:0000256" key="6">
    <source>
        <dbReference type="ARBA" id="ARBA00022992"/>
    </source>
</evidence>
<dbReference type="PROSITE" id="PS00108">
    <property type="entry name" value="PROTEIN_KINASE_ST"/>
    <property type="match status" value="1"/>
</dbReference>
<dbReference type="InterPro" id="IPR000595">
    <property type="entry name" value="cNMP-bd_dom"/>
</dbReference>
<proteinExistence type="predicted"/>
<dbReference type="EMBL" id="JBEUWX010000002">
    <property type="protein sequence ID" value="MFA9949907.1"/>
    <property type="molecule type" value="Genomic_DNA"/>
</dbReference>
<dbReference type="InterPro" id="IPR011009">
    <property type="entry name" value="Kinase-like_dom_sf"/>
</dbReference>
<dbReference type="Proteomes" id="UP001574673">
    <property type="component" value="Unassembled WGS sequence"/>
</dbReference>
<dbReference type="CDD" id="cd14014">
    <property type="entry name" value="STKc_PknB_like"/>
    <property type="match status" value="1"/>
</dbReference>
<evidence type="ECO:0000256" key="1">
    <source>
        <dbReference type="ARBA" id="ARBA00022535"/>
    </source>
</evidence>
<comment type="caution">
    <text evidence="10">The sequence shown here is derived from an EMBL/GenBank/DDBJ whole genome shotgun (WGS) entry which is preliminary data.</text>
</comment>
<sequence length="427" mass="47565">MDKIGKYDLIRALGKGATSTVYLGVDAFAQRQVAVKIASPEVLKDPARGRLYKHLFLNEASLVGKLSHPHITQIYDAAIDDSLCYIVMEYVQGGTLETYAAPEKLLPVERIVEIIFKCTRALDFAYGIGITHRDIKPANILFAGDSAASGDIKISDFGAAIIDSLDNTQVSGIGSPAYMSPEQVQELPLDYRTDIYSLGVVMYQLLCGRLPFQANNKYNMIYQIINADPKPPSHYRAGIPAGIDEITMRAMARDADNRYPSWRDFSNALAQAFRNKMLPLTKRNLTETEQFETMREIAFFAAFSDVEIWEVLRFATWETVRAGKTIIRDGEHGDFFGFLISGELKIIKHGRILNLMTNGDCFGEMAAISSEKIRTADVVALTETQVVIIRGEILSKASETCRMHFYQAFLSVMVTRLALSSARLAAR</sequence>
<dbReference type="GO" id="GO:0016301">
    <property type="term" value="F:kinase activity"/>
    <property type="evidence" value="ECO:0007669"/>
    <property type="project" value="UniProtKB-KW"/>
</dbReference>
<evidence type="ECO:0000259" key="8">
    <source>
        <dbReference type="PROSITE" id="PS50011"/>
    </source>
</evidence>
<evidence type="ECO:0000313" key="11">
    <source>
        <dbReference type="Proteomes" id="UP001574673"/>
    </source>
</evidence>
<feature type="domain" description="Cyclic nucleotide-binding" evidence="9">
    <location>
        <begin position="299"/>
        <end position="389"/>
    </location>
</feature>
<feature type="binding site" evidence="7">
    <location>
        <position position="36"/>
    </location>
    <ligand>
        <name>ATP</name>
        <dbReference type="ChEBI" id="CHEBI:30616"/>
    </ligand>
</feature>
<dbReference type="Pfam" id="PF00069">
    <property type="entry name" value="Pkinase"/>
    <property type="match status" value="1"/>
</dbReference>
<keyword evidence="1" id="KW-0140">cGMP</keyword>
<dbReference type="PROSITE" id="PS00107">
    <property type="entry name" value="PROTEIN_KINASE_ATP"/>
    <property type="match status" value="1"/>
</dbReference>
<dbReference type="InterPro" id="IPR014710">
    <property type="entry name" value="RmlC-like_jellyroll"/>
</dbReference>
<protein>
    <submittedName>
        <fullName evidence="10">Serine/threonine-protein kinase</fullName>
    </submittedName>
</protein>
<evidence type="ECO:0000256" key="3">
    <source>
        <dbReference type="ARBA" id="ARBA00022741"/>
    </source>
</evidence>
<name>A0ABV4UFG2_9RHOO</name>
<dbReference type="InterPro" id="IPR045269">
    <property type="entry name" value="Atg1-like"/>
</dbReference>